<dbReference type="FunFam" id="2.60.40.790:FF:000019">
    <property type="entry name" value="cytochrome b5 reductase 4 isoform X1"/>
    <property type="match status" value="1"/>
</dbReference>
<dbReference type="Pfam" id="PF00173">
    <property type="entry name" value="Cyt-b5"/>
    <property type="match status" value="1"/>
</dbReference>
<keyword evidence="5" id="KW-0479">Metal-binding</keyword>
<dbReference type="InterPro" id="IPR017927">
    <property type="entry name" value="FAD-bd_FR_type"/>
</dbReference>
<dbReference type="GO" id="GO:0046872">
    <property type="term" value="F:metal ion binding"/>
    <property type="evidence" value="ECO:0007669"/>
    <property type="project" value="UniProtKB-KW"/>
</dbReference>
<keyword evidence="17" id="KW-1185">Reference proteome</keyword>
<evidence type="ECO:0000256" key="3">
    <source>
        <dbReference type="ARBA" id="ARBA00022339"/>
    </source>
</evidence>
<dbReference type="InterPro" id="IPR001433">
    <property type="entry name" value="OxRdtase_FAD/NAD-bd"/>
</dbReference>
<dbReference type="FunFam" id="3.10.120.10:FF:000001">
    <property type="entry name" value="Cytochrome b5 reductase 4"/>
    <property type="match status" value="1"/>
</dbReference>
<feature type="region of interest" description="Disordered" evidence="12">
    <location>
        <begin position="191"/>
        <end position="263"/>
    </location>
</feature>
<evidence type="ECO:0000256" key="10">
    <source>
        <dbReference type="ARBA" id="ARBA00031842"/>
    </source>
</evidence>
<dbReference type="PROSITE" id="PS51203">
    <property type="entry name" value="CS"/>
    <property type="match status" value="1"/>
</dbReference>
<dbReference type="SUPFAM" id="SSF49764">
    <property type="entry name" value="HSP20-like chaperones"/>
    <property type="match status" value="1"/>
</dbReference>
<feature type="domain" description="FAD-binding FR-type" evidence="15">
    <location>
        <begin position="386"/>
        <end position="496"/>
    </location>
</feature>
<reference evidence="16" key="1">
    <citation type="submission" date="2025-08" db="UniProtKB">
        <authorList>
            <consortium name="Ensembl"/>
        </authorList>
    </citation>
    <scope>IDENTIFICATION</scope>
</reference>
<dbReference type="SUPFAM" id="SSF52343">
    <property type="entry name" value="Ferredoxin reductase-like, C-terminal NADP-linked domain"/>
    <property type="match status" value="1"/>
</dbReference>
<feature type="compositionally biased region" description="Basic and acidic residues" evidence="12">
    <location>
        <begin position="14"/>
        <end position="23"/>
    </location>
</feature>
<feature type="region of interest" description="Disordered" evidence="12">
    <location>
        <begin position="1"/>
        <end position="33"/>
    </location>
</feature>
<evidence type="ECO:0000256" key="2">
    <source>
        <dbReference type="ARBA" id="ARBA00012011"/>
    </source>
</evidence>
<dbReference type="Pfam" id="PF04969">
    <property type="entry name" value="CS"/>
    <property type="match status" value="1"/>
</dbReference>
<dbReference type="Gene3D" id="3.10.120.10">
    <property type="entry name" value="Cytochrome b5-like heme/steroid binding domain"/>
    <property type="match status" value="1"/>
</dbReference>
<dbReference type="FunFam" id="3.40.50.80:FF:000021">
    <property type="entry name" value="Cytochrome b5 reductase 4"/>
    <property type="match status" value="1"/>
</dbReference>
<evidence type="ECO:0000256" key="8">
    <source>
        <dbReference type="ARBA" id="ARBA00023027"/>
    </source>
</evidence>
<dbReference type="InterPro" id="IPR017938">
    <property type="entry name" value="Riboflavin_synthase-like_b-brl"/>
</dbReference>
<dbReference type="Pfam" id="PF00175">
    <property type="entry name" value="NAD_binding_1"/>
    <property type="match status" value="1"/>
</dbReference>
<dbReference type="PROSITE" id="PS51384">
    <property type="entry name" value="FAD_FR"/>
    <property type="match status" value="1"/>
</dbReference>
<protein>
    <recommendedName>
        <fullName evidence="3">Cytochrome b5 reductase 4</fullName>
        <ecNumber evidence="2">1.6.2.2</ecNumber>
    </recommendedName>
    <alternativeName>
        <fullName evidence="10">Flavohemoprotein b5/b5R</fullName>
    </alternativeName>
    <alternativeName>
        <fullName evidence="9">cb5/cb5R</fullName>
    </alternativeName>
</protein>
<evidence type="ECO:0000256" key="7">
    <source>
        <dbReference type="ARBA" id="ARBA00023004"/>
    </source>
</evidence>
<accession>A0A8C4QFU4</accession>
<dbReference type="Ensembl" id="ENSEBUT00000014924.1">
    <property type="protein sequence ID" value="ENSEBUP00000014348.1"/>
    <property type="gene ID" value="ENSEBUG00000009038.1"/>
</dbReference>
<evidence type="ECO:0000256" key="9">
    <source>
        <dbReference type="ARBA" id="ARBA00030883"/>
    </source>
</evidence>
<dbReference type="SMART" id="SM01117">
    <property type="entry name" value="Cyt-b5"/>
    <property type="match status" value="1"/>
</dbReference>
<comment type="similarity">
    <text evidence="1">Belongs to the flavoprotein pyridine nucleotide cytochrome reductase family.</text>
</comment>
<reference evidence="16" key="2">
    <citation type="submission" date="2025-09" db="UniProtKB">
        <authorList>
            <consortium name="Ensembl"/>
        </authorList>
    </citation>
    <scope>IDENTIFICATION</scope>
</reference>
<evidence type="ECO:0000256" key="11">
    <source>
        <dbReference type="ARBA" id="ARBA00047682"/>
    </source>
</evidence>
<dbReference type="GeneTree" id="ENSGT00940000155536"/>
<dbReference type="AlphaFoldDB" id="A0A8C4QFU4"/>
<feature type="compositionally biased region" description="Polar residues" evidence="12">
    <location>
        <begin position="207"/>
        <end position="250"/>
    </location>
</feature>
<evidence type="ECO:0000256" key="5">
    <source>
        <dbReference type="ARBA" id="ARBA00022723"/>
    </source>
</evidence>
<dbReference type="Gene3D" id="2.40.30.10">
    <property type="entry name" value="Translation factors"/>
    <property type="match status" value="1"/>
</dbReference>
<evidence type="ECO:0000256" key="12">
    <source>
        <dbReference type="SAM" id="MobiDB-lite"/>
    </source>
</evidence>
<dbReference type="PROSITE" id="PS50255">
    <property type="entry name" value="CYTOCHROME_B5_2"/>
    <property type="match status" value="1"/>
</dbReference>
<keyword evidence="4" id="KW-0349">Heme</keyword>
<evidence type="ECO:0000256" key="1">
    <source>
        <dbReference type="ARBA" id="ARBA00006105"/>
    </source>
</evidence>
<dbReference type="GO" id="GO:0090524">
    <property type="term" value="F:cytochrome-b5 reductase activity, acting on NADH"/>
    <property type="evidence" value="ECO:0007669"/>
    <property type="project" value="UniProtKB-EC"/>
</dbReference>
<dbReference type="GO" id="GO:0005783">
    <property type="term" value="C:endoplasmic reticulum"/>
    <property type="evidence" value="ECO:0007669"/>
    <property type="project" value="TreeGrafter"/>
</dbReference>
<dbReference type="Gene3D" id="3.40.50.80">
    <property type="entry name" value="Nucleotide-binding domain of ferredoxin-NADP reductase (FNR) module"/>
    <property type="match status" value="1"/>
</dbReference>
<evidence type="ECO:0000313" key="16">
    <source>
        <dbReference type="Ensembl" id="ENSEBUP00000014348.1"/>
    </source>
</evidence>
<dbReference type="GO" id="GO:0020037">
    <property type="term" value="F:heme binding"/>
    <property type="evidence" value="ECO:0007669"/>
    <property type="project" value="InterPro"/>
</dbReference>
<comment type="catalytic activity">
    <reaction evidence="11">
        <text>2 Fe(III)-[cytochrome b5] + NADH = 2 Fe(II)-[cytochrome b5] + NAD(+) + H(+)</text>
        <dbReference type="Rhea" id="RHEA:46680"/>
        <dbReference type="Rhea" id="RHEA-COMP:10438"/>
        <dbReference type="Rhea" id="RHEA-COMP:10439"/>
        <dbReference type="ChEBI" id="CHEBI:15378"/>
        <dbReference type="ChEBI" id="CHEBI:29033"/>
        <dbReference type="ChEBI" id="CHEBI:29034"/>
        <dbReference type="ChEBI" id="CHEBI:57540"/>
        <dbReference type="ChEBI" id="CHEBI:57945"/>
        <dbReference type="EC" id="1.6.2.2"/>
    </reaction>
</comment>
<proteinExistence type="inferred from homology"/>
<dbReference type="EC" id="1.6.2.2" evidence="2"/>
<dbReference type="CDD" id="cd06183">
    <property type="entry name" value="cyt_b5_reduct_like"/>
    <property type="match status" value="1"/>
</dbReference>
<dbReference type="SUPFAM" id="SSF63380">
    <property type="entry name" value="Riboflavin synthase domain-like"/>
    <property type="match status" value="1"/>
</dbReference>
<keyword evidence="6" id="KW-0560">Oxidoreductase</keyword>
<dbReference type="Proteomes" id="UP000694388">
    <property type="component" value="Unplaced"/>
</dbReference>
<evidence type="ECO:0000313" key="17">
    <source>
        <dbReference type="Proteomes" id="UP000694388"/>
    </source>
</evidence>
<dbReference type="InterPro" id="IPR007052">
    <property type="entry name" value="CS_dom"/>
</dbReference>
<evidence type="ECO:0000256" key="6">
    <source>
        <dbReference type="ARBA" id="ARBA00023002"/>
    </source>
</evidence>
<evidence type="ECO:0000259" key="14">
    <source>
        <dbReference type="PROSITE" id="PS51203"/>
    </source>
</evidence>
<evidence type="ECO:0000256" key="4">
    <source>
        <dbReference type="ARBA" id="ARBA00022617"/>
    </source>
</evidence>
<dbReference type="Gene3D" id="2.60.40.790">
    <property type="match status" value="1"/>
</dbReference>
<dbReference type="PRINTS" id="PR00406">
    <property type="entry name" value="CYTB5RDTASE"/>
</dbReference>
<dbReference type="PROSITE" id="PS00191">
    <property type="entry name" value="CYTOCHROME_B5_1"/>
    <property type="match status" value="1"/>
</dbReference>
<dbReference type="PANTHER" id="PTHR46237:SF1">
    <property type="entry name" value="CYTOCHROME B5 REDUCTASE 4"/>
    <property type="match status" value="1"/>
</dbReference>
<name>A0A8C4QFU4_EPTBU</name>
<dbReference type="InterPro" id="IPR018506">
    <property type="entry name" value="Cyt_B5_heme-BS"/>
</dbReference>
<evidence type="ECO:0000259" key="13">
    <source>
        <dbReference type="PROSITE" id="PS50255"/>
    </source>
</evidence>
<dbReference type="InterPro" id="IPR051872">
    <property type="entry name" value="Cytochrome_b5/Flavoprotein_Rdt"/>
</dbReference>
<dbReference type="InterPro" id="IPR039261">
    <property type="entry name" value="FNR_nucleotide-bd"/>
</dbReference>
<feature type="compositionally biased region" description="Polar residues" evidence="12">
    <location>
        <begin position="1"/>
        <end position="13"/>
    </location>
</feature>
<dbReference type="SUPFAM" id="SSF55856">
    <property type="entry name" value="Cytochrome b5-like heme/steroid binding domain"/>
    <property type="match status" value="1"/>
</dbReference>
<sequence length="648" mass="71256">MSEIENSVQSSVHDSTEDTKDTSPSDPSVELDNALSKPTSLCFPAVNSAQRVASGVQSRTKVPLKAGRSLMDWMQLCRSGKDLSGRGGRLCPISTAELARHNQSHDCWISVHGLVYNITPYLEYHPGGHCVLQDASGQDGTALFNEVHSWVNCESMLRSCLVGYLCKHTVTRPARFVGPQSAWKAEPATPLQLVPRVKPPMGPQPSMGLQPSTCPQPSSSAEPSTCPQPSSSVEPSTGPQSSSSAESSMGPQLRPSSPDVEEHLTGVQNAVTPPGLRKMQHPRYEWFQAADIVVVSIYTKVKVLKKNLVIVHLENNVVYIDVRLPDFSYLLHMELEEKVKEAFTVRVAEAVGRVEVKLLKVVPGVMWKSLGRPRAEHNTEAMERTPVFQTWRVKSRRSLTHDVFLLSILPPPGCHLFVPPGYHVFLRILMDGVVITKPYTPVPERLLSIPDEGAATSMLHFAIKVYPDGSFSPVLHKLLPGNDLCVGGFAGSFHTSSLTNVTKLLLVAAGTGITPMVALLSSIRASSSLQKLCLLFFNKKKCDIIWKEELDELISADSRVHIHHILSQEEGEWSGRRGKVNKQLLSEFLPRPEVEHIPTGAERASPARRLACVCGPDMFTECSVKYVDQNLVSLNAMTHPLHSSLHME</sequence>
<dbReference type="InterPro" id="IPR036400">
    <property type="entry name" value="Cyt_B5-like_heme/steroid_sf"/>
</dbReference>
<dbReference type="InterPro" id="IPR008978">
    <property type="entry name" value="HSP20-like_chaperone"/>
</dbReference>
<keyword evidence="8" id="KW-0520">NAD</keyword>
<dbReference type="PANTHER" id="PTHR46237">
    <property type="entry name" value="CYTOCHROME B5 REDUCTASE 4 FAMILY MEMBER"/>
    <property type="match status" value="1"/>
</dbReference>
<feature type="domain" description="Cytochrome b5 heme-binding" evidence="13">
    <location>
        <begin position="93"/>
        <end position="166"/>
    </location>
</feature>
<dbReference type="InterPro" id="IPR008333">
    <property type="entry name" value="Cbr1-like_FAD-bd_dom"/>
</dbReference>
<organism evidence="16 17">
    <name type="scientific">Eptatretus burgeri</name>
    <name type="common">Inshore hagfish</name>
    <dbReference type="NCBI Taxonomy" id="7764"/>
    <lineage>
        <taxon>Eukaryota</taxon>
        <taxon>Metazoa</taxon>
        <taxon>Chordata</taxon>
        <taxon>Craniata</taxon>
        <taxon>Vertebrata</taxon>
        <taxon>Cyclostomata</taxon>
        <taxon>Myxini</taxon>
        <taxon>Myxiniformes</taxon>
        <taxon>Myxinidae</taxon>
        <taxon>Eptatretinae</taxon>
        <taxon>Eptatretus</taxon>
    </lineage>
</organism>
<feature type="domain" description="CS" evidence="14">
    <location>
        <begin position="279"/>
        <end position="371"/>
    </location>
</feature>
<keyword evidence="7" id="KW-0408">Iron</keyword>
<dbReference type="Pfam" id="PF00970">
    <property type="entry name" value="FAD_binding_6"/>
    <property type="match status" value="1"/>
</dbReference>
<evidence type="ECO:0000259" key="15">
    <source>
        <dbReference type="PROSITE" id="PS51384"/>
    </source>
</evidence>
<dbReference type="GO" id="GO:0006801">
    <property type="term" value="P:superoxide metabolic process"/>
    <property type="evidence" value="ECO:0007669"/>
    <property type="project" value="TreeGrafter"/>
</dbReference>
<dbReference type="InterPro" id="IPR001199">
    <property type="entry name" value="Cyt_B5-like_heme/steroid-bd"/>
</dbReference>